<organism evidence="4 5">
    <name type="scientific">Malassezia cuniculi</name>
    <dbReference type="NCBI Taxonomy" id="948313"/>
    <lineage>
        <taxon>Eukaryota</taxon>
        <taxon>Fungi</taxon>
        <taxon>Dikarya</taxon>
        <taxon>Basidiomycota</taxon>
        <taxon>Ustilaginomycotina</taxon>
        <taxon>Malasseziomycetes</taxon>
        <taxon>Malasseziales</taxon>
        <taxon>Malasseziaceae</taxon>
        <taxon>Malassezia</taxon>
    </lineage>
</organism>
<dbReference type="Gene3D" id="2.40.40.10">
    <property type="entry name" value="RlpA-like domain"/>
    <property type="match status" value="1"/>
</dbReference>
<reference evidence="4" key="1">
    <citation type="submission" date="2023-03" db="EMBL/GenBank/DDBJ databases">
        <title>Mating type loci evolution in Malassezia.</title>
        <authorList>
            <person name="Coelho M.A."/>
        </authorList>
    </citation>
    <scope>NUCLEOTIDE SEQUENCE</scope>
    <source>
        <strain evidence="4">CBS 11721</strain>
    </source>
</reference>
<evidence type="ECO:0000313" key="5">
    <source>
        <dbReference type="Proteomes" id="UP001219933"/>
    </source>
</evidence>
<protein>
    <recommendedName>
        <fullName evidence="3">RlpA-like protein double-psi beta-barrel domain-containing protein</fullName>
    </recommendedName>
</protein>
<keyword evidence="1 2" id="KW-0732">Signal</keyword>
<accession>A0AAF0F0S0</accession>
<dbReference type="PANTHER" id="PTHR31836:SF27">
    <property type="entry name" value="RLPA-LIKE PROTEIN DOUBLE-PSI BETA-BARREL DOMAIN-CONTAINING PROTEIN"/>
    <property type="match status" value="1"/>
</dbReference>
<name>A0AAF0F0S0_9BASI</name>
<evidence type="ECO:0000313" key="4">
    <source>
        <dbReference type="EMBL" id="WFD36187.1"/>
    </source>
</evidence>
<dbReference type="InterPro" id="IPR036908">
    <property type="entry name" value="RlpA-like_sf"/>
</dbReference>
<proteinExistence type="predicted"/>
<gene>
    <name evidence="4" type="ORF">MCUN1_003064</name>
</gene>
<dbReference type="AlphaFoldDB" id="A0AAF0F0S0"/>
<dbReference type="PANTHER" id="PTHR31836">
    <property type="match status" value="1"/>
</dbReference>
<keyword evidence="5" id="KW-1185">Reference proteome</keyword>
<evidence type="ECO:0000256" key="2">
    <source>
        <dbReference type="SAM" id="SignalP"/>
    </source>
</evidence>
<dbReference type="CDD" id="cd22191">
    <property type="entry name" value="DPBB_RlpA_EXP_N-like"/>
    <property type="match status" value="1"/>
</dbReference>
<evidence type="ECO:0000259" key="3">
    <source>
        <dbReference type="Pfam" id="PF03330"/>
    </source>
</evidence>
<dbReference type="EMBL" id="CP119880">
    <property type="protein sequence ID" value="WFD36187.1"/>
    <property type="molecule type" value="Genomic_DNA"/>
</dbReference>
<evidence type="ECO:0000256" key="1">
    <source>
        <dbReference type="ARBA" id="ARBA00022729"/>
    </source>
</evidence>
<feature type="chain" id="PRO_5041915397" description="RlpA-like protein double-psi beta-barrel domain-containing protein" evidence="2">
    <location>
        <begin position="20"/>
        <end position="125"/>
    </location>
</feature>
<dbReference type="InterPro" id="IPR009009">
    <property type="entry name" value="RlpA-like_DPBB"/>
</dbReference>
<dbReference type="Proteomes" id="UP001219933">
    <property type="component" value="Chromosome 4"/>
</dbReference>
<sequence>MRAAFVIGLFVALFSVVLALPTSNSKRGTNGRITFYTGDMLNAPACGGPAPTDEDMICAVPENSGHECGDRINLWHNGKTVTVTVRDKCATCTEPNWFDLSKGAFSKLADLDLGIVDDIVFWKDF</sequence>
<dbReference type="InterPro" id="IPR051477">
    <property type="entry name" value="Expansin_CellWall"/>
</dbReference>
<dbReference type="SUPFAM" id="SSF50685">
    <property type="entry name" value="Barwin-like endoglucanases"/>
    <property type="match status" value="1"/>
</dbReference>
<feature type="domain" description="RlpA-like protein double-psi beta-barrel" evidence="3">
    <location>
        <begin position="76"/>
        <end position="117"/>
    </location>
</feature>
<dbReference type="Pfam" id="PF03330">
    <property type="entry name" value="DPBB_1"/>
    <property type="match status" value="1"/>
</dbReference>
<feature type="signal peptide" evidence="2">
    <location>
        <begin position="1"/>
        <end position="19"/>
    </location>
</feature>